<dbReference type="Gene3D" id="3.90.1380.10">
    <property type="entry name" value="Threonine synthase, N-terminal domain"/>
    <property type="match status" value="1"/>
</dbReference>
<dbReference type="KEGG" id="lrh:LGG_02154"/>
<dbReference type="GO" id="GO:0030170">
    <property type="term" value="F:pyridoxal phosphate binding"/>
    <property type="evidence" value="ECO:0007669"/>
    <property type="project" value="InterPro"/>
</dbReference>
<evidence type="ECO:0000313" key="16">
    <source>
        <dbReference type="Proteomes" id="UP000002067"/>
    </source>
</evidence>
<dbReference type="PROSITE" id="PS00165">
    <property type="entry name" value="DEHYDRATASE_SER_THR"/>
    <property type="match status" value="1"/>
</dbReference>
<protein>
    <recommendedName>
        <fullName evidence="6 11">Threonine synthase</fullName>
        <ecNumber evidence="5 11">4.2.3.1</ecNumber>
    </recommendedName>
</protein>
<keyword evidence="9 12" id="KW-0663">Pyridoxal phosphate</keyword>
<dbReference type="Pfam" id="PF24857">
    <property type="entry name" value="THR4_C"/>
    <property type="match status" value="1"/>
</dbReference>
<comment type="pathway">
    <text evidence="3">Amino-acid biosynthesis; L-threonine biosynthesis; L-threonine from L-aspartate: step 5/5.</text>
</comment>
<dbReference type="Proteomes" id="UP000002067">
    <property type="component" value="Chromosome"/>
</dbReference>
<dbReference type="KEGG" id="lrg:LRHM_2071"/>
<dbReference type="UniPathway" id="UPA00050">
    <property type="reaction ID" value="UER00065"/>
</dbReference>
<name>A0A7S7FRB1_LACRG</name>
<dbReference type="InterPro" id="IPR036052">
    <property type="entry name" value="TrpB-like_PALP_sf"/>
</dbReference>
<dbReference type="GO" id="GO:0009088">
    <property type="term" value="P:threonine biosynthetic process"/>
    <property type="evidence" value="ECO:0007669"/>
    <property type="project" value="UniProtKB-UniRule"/>
</dbReference>
<dbReference type="AlphaFoldDB" id="A0A7S7FRB1"/>
<comment type="function">
    <text evidence="2">Catalyzes the gamma-elimination of phosphate from L-phosphohomoserine and the beta-addition of water to produce L-threonine.</text>
</comment>
<keyword evidence="8" id="KW-0791">Threonine biosynthesis</keyword>
<comment type="catalytic activity">
    <reaction evidence="10">
        <text>O-phospho-L-homoserine + H2O = L-threonine + phosphate</text>
        <dbReference type="Rhea" id="RHEA:10840"/>
        <dbReference type="ChEBI" id="CHEBI:15377"/>
        <dbReference type="ChEBI" id="CHEBI:43474"/>
        <dbReference type="ChEBI" id="CHEBI:57590"/>
        <dbReference type="ChEBI" id="CHEBI:57926"/>
        <dbReference type="EC" id="4.2.3.1"/>
    </reaction>
</comment>
<evidence type="ECO:0000256" key="4">
    <source>
        <dbReference type="ARBA" id="ARBA00005517"/>
    </source>
</evidence>
<dbReference type="EC" id="4.2.3.1" evidence="5 11"/>
<feature type="modified residue" description="N6-(pyridoxal phosphate)lysine" evidence="12">
    <location>
        <position position="110"/>
    </location>
</feature>
<evidence type="ECO:0000256" key="9">
    <source>
        <dbReference type="ARBA" id="ARBA00022898"/>
    </source>
</evidence>
<feature type="domain" description="Threonine synthase N-terminal" evidence="14">
    <location>
        <begin position="2"/>
        <end position="78"/>
    </location>
</feature>
<evidence type="ECO:0000256" key="12">
    <source>
        <dbReference type="PIRSR" id="PIRSR604450-51"/>
    </source>
</evidence>
<dbReference type="RefSeq" id="WP_014569937.1">
    <property type="nucleotide sequence ID" value="NC_013198.1"/>
</dbReference>
<comment type="cofactor">
    <cofactor evidence="1 12">
        <name>pyridoxal 5'-phosphate</name>
        <dbReference type="ChEBI" id="CHEBI:597326"/>
    </cofactor>
</comment>
<reference evidence="15 16" key="1">
    <citation type="journal article" date="2009" name="J. Bacteriol.">
        <title>Complete genome sequence of the probiotic Lactobacillus rhamnosus ATCC 53103.</title>
        <authorList>
            <person name="Morita H."/>
            <person name="Toh H."/>
            <person name="Oshima K."/>
            <person name="Murakami M."/>
            <person name="Taylor T.D."/>
            <person name="Igimi S."/>
            <person name="Hattori M."/>
        </authorList>
    </citation>
    <scope>NUCLEOTIDE SEQUENCE [LARGE SCALE GENOMIC DNA]</scope>
    <source>
        <strain evidence="16">ATCC 53103 / LMG 18243 / GG [Tokyo]</strain>
    </source>
</reference>
<dbReference type="Pfam" id="PF14821">
    <property type="entry name" value="Thr_synth_N"/>
    <property type="match status" value="1"/>
</dbReference>
<accession>A0A7S7FRB1</accession>
<evidence type="ECO:0000256" key="5">
    <source>
        <dbReference type="ARBA" id="ARBA00013028"/>
    </source>
</evidence>
<dbReference type="EMBL" id="AP011548">
    <property type="protein sequence ID" value="BAI42598.1"/>
    <property type="molecule type" value="Genomic_DNA"/>
</dbReference>
<evidence type="ECO:0000256" key="2">
    <source>
        <dbReference type="ARBA" id="ARBA00003648"/>
    </source>
</evidence>
<dbReference type="PANTHER" id="PTHR43515:SF1">
    <property type="entry name" value="THREONINE SYNTHASE-LIKE 1"/>
    <property type="match status" value="1"/>
</dbReference>
<organism evidence="15 16">
    <name type="scientific">Lacticaseibacillus rhamnosus (strain ATCC 53103 / LMG 18243 / GG)</name>
    <name type="common">Lactobacillus rhamnosus</name>
    <dbReference type="NCBI Taxonomy" id="568703"/>
    <lineage>
        <taxon>Bacteria</taxon>
        <taxon>Bacillati</taxon>
        <taxon>Bacillota</taxon>
        <taxon>Bacilli</taxon>
        <taxon>Lactobacillales</taxon>
        <taxon>Lactobacillaceae</taxon>
        <taxon>Lacticaseibacillus</taxon>
    </lineage>
</organism>
<comment type="similarity">
    <text evidence="4">Belongs to the threonine synthase family.</text>
</comment>
<dbReference type="InterPro" id="IPR000634">
    <property type="entry name" value="Ser/Thr_deHydtase_PyrdxlP-BS"/>
</dbReference>
<evidence type="ECO:0000259" key="14">
    <source>
        <dbReference type="Pfam" id="PF14821"/>
    </source>
</evidence>
<sequence length="504" mass="55130">MRYTSTRDQRVSKTGQQAIKQGISEEGGLFVLPHLTDYRLNLQNLLGKDYETIAQNVLTTLLPDFNTAALKKAIQFAYHKNFSDRRLTPVRSVGDFHVLELFHGPTSAFKDLGLQLLPQLMRLALDPEDRIMILAATSGDTGTAALQGFKNVAQTGITVFYPDHGVSPIQERQMLTTTGNNTRVFPIGGNFDQAQSAVKDLFTDTGFAARLQAEQVTLSAANSINIGRLIPQVVYYFSAYLQLVESGAIELGQKVNFTVPTGNFGDVLAGFYAKLMGLPIHQLIAAANANHELADFLETGIYDRNRPFLKTVAPSMDIQISSNLERLLYYKSGEDSSYVAKLMEELATTGRYQVRPDVLAAIQADFAGGFAADAQIAASIAAVWKQNDYLLDPHTAVGYHVMQQYRETTGDSTPNVLLATASPYKFPRAVAQALDLPVTGDDFAVMTQLHQMSGVPIPANLARLATLTAQPKHVVAPEEMGQAIIAAAKEVFNNDQRVRSGNKR</sequence>
<dbReference type="NCBIfam" id="TIGR00260">
    <property type="entry name" value="thrC"/>
    <property type="match status" value="1"/>
</dbReference>
<proteinExistence type="inferred from homology"/>
<gene>
    <name evidence="15" type="ordered locus">LRHM_2071</name>
</gene>
<dbReference type="SUPFAM" id="SSF53686">
    <property type="entry name" value="Tryptophan synthase beta subunit-like PLP-dependent enzymes"/>
    <property type="match status" value="1"/>
</dbReference>
<evidence type="ECO:0000256" key="6">
    <source>
        <dbReference type="ARBA" id="ARBA00018679"/>
    </source>
</evidence>
<evidence type="ECO:0000256" key="11">
    <source>
        <dbReference type="NCBIfam" id="TIGR00260"/>
    </source>
</evidence>
<dbReference type="Gene3D" id="3.40.50.1100">
    <property type="match status" value="2"/>
</dbReference>
<dbReference type="GO" id="GO:0005737">
    <property type="term" value="C:cytoplasm"/>
    <property type="evidence" value="ECO:0007669"/>
    <property type="project" value="TreeGrafter"/>
</dbReference>
<evidence type="ECO:0000313" key="15">
    <source>
        <dbReference type="EMBL" id="BAI42598.1"/>
    </source>
</evidence>
<dbReference type="InterPro" id="IPR001926">
    <property type="entry name" value="TrpB-like_PALP"/>
</dbReference>
<dbReference type="InterPro" id="IPR029144">
    <property type="entry name" value="Thr_synth_N"/>
</dbReference>
<keyword evidence="7" id="KW-0028">Amino-acid biosynthesis</keyword>
<evidence type="ECO:0000259" key="13">
    <source>
        <dbReference type="Pfam" id="PF00291"/>
    </source>
</evidence>
<evidence type="ECO:0000256" key="7">
    <source>
        <dbReference type="ARBA" id="ARBA00022605"/>
    </source>
</evidence>
<evidence type="ECO:0000256" key="10">
    <source>
        <dbReference type="ARBA" id="ARBA00049144"/>
    </source>
</evidence>
<feature type="domain" description="Tryptophan synthase beta chain-like PALP" evidence="13">
    <location>
        <begin position="99"/>
        <end position="356"/>
    </location>
</feature>
<dbReference type="InterPro" id="IPR037158">
    <property type="entry name" value="Thr_synth_N_sf"/>
</dbReference>
<dbReference type="InterPro" id="IPR004450">
    <property type="entry name" value="Thr_synthase-like"/>
</dbReference>
<evidence type="ECO:0000256" key="1">
    <source>
        <dbReference type="ARBA" id="ARBA00001933"/>
    </source>
</evidence>
<evidence type="ECO:0000256" key="8">
    <source>
        <dbReference type="ARBA" id="ARBA00022697"/>
    </source>
</evidence>
<dbReference type="PANTHER" id="PTHR43515">
    <property type="entry name" value="THREONINE SYNTHASE-LIKE 1"/>
    <property type="match status" value="1"/>
</dbReference>
<dbReference type="Pfam" id="PF00291">
    <property type="entry name" value="PALP"/>
    <property type="match status" value="1"/>
</dbReference>
<evidence type="ECO:0000256" key="3">
    <source>
        <dbReference type="ARBA" id="ARBA00004979"/>
    </source>
</evidence>
<dbReference type="GO" id="GO:0004795">
    <property type="term" value="F:threonine synthase activity"/>
    <property type="evidence" value="ECO:0007669"/>
    <property type="project" value="UniProtKB-UniRule"/>
</dbReference>